<dbReference type="PANTHER" id="PTHR48079">
    <property type="entry name" value="PROTEIN YEEZ"/>
    <property type="match status" value="1"/>
</dbReference>
<dbReference type="GO" id="GO:0004029">
    <property type="term" value="F:aldehyde dehydrogenase (NAD+) activity"/>
    <property type="evidence" value="ECO:0007669"/>
    <property type="project" value="TreeGrafter"/>
</dbReference>
<dbReference type="InterPro" id="IPR036291">
    <property type="entry name" value="NAD(P)-bd_dom_sf"/>
</dbReference>
<dbReference type="PANTHER" id="PTHR48079:SF9">
    <property type="entry name" value="PUTATIVE-RELATED"/>
    <property type="match status" value="1"/>
</dbReference>
<reference evidence="2 3" key="1">
    <citation type="submission" date="2015-08" db="EMBL/GenBank/DDBJ databases">
        <title>Draft genome sequence of cellulolytic and xylanolytic Paenibacillus sp. A59, isolated from a decaying forest soil from Patagonia, Argentina.</title>
        <authorList>
            <person name="Ghio S."/>
            <person name="Caceres A.M."/>
            <person name="Talia P."/>
            <person name="Grasso D."/>
            <person name="Campos E."/>
        </authorList>
    </citation>
    <scope>NUCLEOTIDE SEQUENCE [LARGE SCALE GENOMIC DNA]</scope>
    <source>
        <strain evidence="2 3">A59</strain>
    </source>
</reference>
<dbReference type="CDD" id="cd05262">
    <property type="entry name" value="SDR_a7"/>
    <property type="match status" value="1"/>
</dbReference>
<comment type="caution">
    <text evidence="2">The sequence shown here is derived from an EMBL/GenBank/DDBJ whole genome shotgun (WGS) entry which is preliminary data.</text>
</comment>
<evidence type="ECO:0000313" key="2">
    <source>
        <dbReference type="EMBL" id="KOY16585.1"/>
    </source>
</evidence>
<organism evidence="2 3">
    <name type="scientific">Paenibacillus xylanivorans</name>
    <dbReference type="NCBI Taxonomy" id="1705561"/>
    <lineage>
        <taxon>Bacteria</taxon>
        <taxon>Bacillati</taxon>
        <taxon>Bacillota</taxon>
        <taxon>Bacilli</taxon>
        <taxon>Bacillales</taxon>
        <taxon>Paenibacillaceae</taxon>
        <taxon>Paenibacillus</taxon>
    </lineage>
</organism>
<dbReference type="GO" id="GO:0005737">
    <property type="term" value="C:cytoplasm"/>
    <property type="evidence" value="ECO:0007669"/>
    <property type="project" value="TreeGrafter"/>
</dbReference>
<evidence type="ECO:0000259" key="1">
    <source>
        <dbReference type="Pfam" id="PF01370"/>
    </source>
</evidence>
<dbReference type="RefSeq" id="WP_053781026.1">
    <property type="nucleotide sequence ID" value="NZ_LITU01000053.1"/>
</dbReference>
<proteinExistence type="predicted"/>
<dbReference type="Gene3D" id="3.40.50.720">
    <property type="entry name" value="NAD(P)-binding Rossmann-like Domain"/>
    <property type="match status" value="1"/>
</dbReference>
<feature type="domain" description="NAD-dependent epimerase/dehydratase" evidence="1">
    <location>
        <begin position="3"/>
        <end position="79"/>
    </location>
</feature>
<evidence type="ECO:0000313" key="3">
    <source>
        <dbReference type="Proteomes" id="UP000037688"/>
    </source>
</evidence>
<dbReference type="PATRIC" id="fig|1705561.3.peg.2314"/>
<gene>
    <name evidence="2" type="ORF">AMS66_12140</name>
</gene>
<dbReference type="InterPro" id="IPR051783">
    <property type="entry name" value="NAD(P)-dependent_oxidoreduct"/>
</dbReference>
<dbReference type="SUPFAM" id="SSF51735">
    <property type="entry name" value="NAD(P)-binding Rossmann-fold domains"/>
    <property type="match status" value="1"/>
</dbReference>
<accession>A0A0N0UHY3</accession>
<sequence>MNVFITGATGWIGSATVDELLRAGYKVVGLARSDVSAASLEEKGATALRGDLDDLDALRRGASEAEAVIHLANKHDWANPTESDRAERAAVETLAETLIGTDRPFIVANAISGLVQGRPVLEADPSPAVGPGSDRGGSENLALDYVGRGVRTIITRFAPTVHGTGDWGFINFLISAARRQGVSGYIGDGSNAWSAVHRSDAARLLRLGLEKAPAGSRLHAIAEEAITTRSIAEAIGRTLDIPVASIASEDADAHFGLVGSFFKLSMTGSSERTRELLGWTPASPTLMDDIKAGAYKHVGKP</sequence>
<dbReference type="InterPro" id="IPR001509">
    <property type="entry name" value="Epimerase_deHydtase"/>
</dbReference>
<protein>
    <submittedName>
        <fullName evidence="2">3-beta hydroxysteroid dehydrogenase</fullName>
    </submittedName>
</protein>
<dbReference type="EMBL" id="LITU01000053">
    <property type="protein sequence ID" value="KOY16585.1"/>
    <property type="molecule type" value="Genomic_DNA"/>
</dbReference>
<dbReference type="Pfam" id="PF01370">
    <property type="entry name" value="Epimerase"/>
    <property type="match status" value="1"/>
</dbReference>
<dbReference type="AlphaFoldDB" id="A0A0N0UHY3"/>
<dbReference type="Proteomes" id="UP000037688">
    <property type="component" value="Unassembled WGS sequence"/>
</dbReference>
<dbReference type="OrthoDB" id="9807212at2"/>
<keyword evidence="3" id="KW-1185">Reference proteome</keyword>
<name>A0A0N0UHY3_9BACL</name>